<dbReference type="PANTHER" id="PTHR33619:SF3">
    <property type="entry name" value="POLYSACCHARIDE EXPORT PROTEIN GFCE-RELATED"/>
    <property type="match status" value="1"/>
</dbReference>
<keyword evidence="1" id="KW-0732">Signal</keyword>
<feature type="domain" description="Polysaccharide export protein N-terminal" evidence="4">
    <location>
        <begin position="136"/>
        <end position="209"/>
    </location>
</feature>
<dbReference type="InterPro" id="IPR019554">
    <property type="entry name" value="Soluble_ligand-bd"/>
</dbReference>
<dbReference type="GO" id="GO:0015159">
    <property type="term" value="F:polysaccharide transmembrane transporter activity"/>
    <property type="evidence" value="ECO:0007669"/>
    <property type="project" value="InterPro"/>
</dbReference>
<protein>
    <submittedName>
        <fullName evidence="6">Soluble ligand binding domain protein</fullName>
    </submittedName>
</protein>
<name>K9XXM8_STAC7</name>
<proteinExistence type="predicted"/>
<dbReference type="HOGENOM" id="CLU_022181_2_0_3"/>
<dbReference type="InterPro" id="IPR049712">
    <property type="entry name" value="Poly_export"/>
</dbReference>
<dbReference type="Pfam" id="PF10531">
    <property type="entry name" value="SLBB"/>
    <property type="match status" value="1"/>
</dbReference>
<feature type="domain" description="Soluble ligand binding" evidence="5">
    <location>
        <begin position="217"/>
        <end position="266"/>
    </location>
</feature>
<organism evidence="6 7">
    <name type="scientific">Stanieria cyanosphaera (strain ATCC 29371 / PCC 7437)</name>
    <dbReference type="NCBI Taxonomy" id="111780"/>
    <lineage>
        <taxon>Bacteria</taxon>
        <taxon>Bacillati</taxon>
        <taxon>Cyanobacteriota</taxon>
        <taxon>Cyanophyceae</taxon>
        <taxon>Pleurocapsales</taxon>
        <taxon>Dermocarpellaceae</taxon>
        <taxon>Stanieria</taxon>
    </lineage>
</organism>
<evidence type="ECO:0000256" key="3">
    <source>
        <dbReference type="SAM" id="Phobius"/>
    </source>
</evidence>
<keyword evidence="3" id="KW-0812">Transmembrane</keyword>
<dbReference type="Proteomes" id="UP000010473">
    <property type="component" value="Chromosome"/>
</dbReference>
<sequence length="442" mass="48718">MVTIFQPQQQSSASLTRYTAFQRRCGVHKGANLVRPTTPCLRVTNILPVRNNSIQYQKLIFLSTMAVLWWSFNLAILTNPALSQTSIAVSKKEKPTSKPTLAPNLSPLPSTFNSENPPPESYSPAEFNYDDSKQFKVYRLNTGDGVNISVPKFSEFNTITNLDEEGNVVIPILGRIALAGLSLTEAEQKISYELGTRFIQLQPEVLVSLTTPRPANVTVLGEVLKPGFYSFVSGSPLTSALLAAGGTTNDADLRSIIVRRPLIDGSVLEEKIDFYTPLINSQSFPNFYLQGGDTIIVSQLEVGKDRNYDRSLIAQTTLSQQTINVRVLVPSNTGTAFRNLVLPNGSTFIDAIASLPPDDNLLVDNQVALLRFDPEKGGIVTQTLNTKEVIHGNIAQNIPLRNEDVIVVSRTLLGKIYNAFNVITQPIRSFFGFRAFFDSFLD</sequence>
<keyword evidence="7" id="KW-1185">Reference proteome</keyword>
<accession>K9XXM8</accession>
<evidence type="ECO:0000259" key="5">
    <source>
        <dbReference type="Pfam" id="PF10531"/>
    </source>
</evidence>
<evidence type="ECO:0000313" key="6">
    <source>
        <dbReference type="EMBL" id="AFZ36814.1"/>
    </source>
</evidence>
<dbReference type="EMBL" id="CP003653">
    <property type="protein sequence ID" value="AFZ36814.1"/>
    <property type="molecule type" value="Genomic_DNA"/>
</dbReference>
<evidence type="ECO:0000256" key="1">
    <source>
        <dbReference type="ARBA" id="ARBA00022729"/>
    </source>
</evidence>
<dbReference type="Pfam" id="PF02563">
    <property type="entry name" value="Poly_export"/>
    <property type="match status" value="1"/>
</dbReference>
<dbReference type="Gene3D" id="3.30.1950.10">
    <property type="entry name" value="wza like domain"/>
    <property type="match status" value="1"/>
</dbReference>
<evidence type="ECO:0000313" key="7">
    <source>
        <dbReference type="Proteomes" id="UP000010473"/>
    </source>
</evidence>
<dbReference type="AlphaFoldDB" id="K9XXM8"/>
<gene>
    <name evidence="6" type="ordered locus">Sta7437_3307</name>
</gene>
<feature type="region of interest" description="Disordered" evidence="2">
    <location>
        <begin position="90"/>
        <end position="125"/>
    </location>
</feature>
<keyword evidence="3" id="KW-0472">Membrane</keyword>
<keyword evidence="3" id="KW-1133">Transmembrane helix</keyword>
<evidence type="ECO:0000259" key="4">
    <source>
        <dbReference type="Pfam" id="PF02563"/>
    </source>
</evidence>
<dbReference type="InterPro" id="IPR003715">
    <property type="entry name" value="Poly_export_N"/>
</dbReference>
<dbReference type="KEGG" id="scs:Sta7437_3307"/>
<reference evidence="7" key="1">
    <citation type="journal article" date="2013" name="Proc. Natl. Acad. Sci. U.S.A.">
        <title>Improving the coverage of the cyanobacterial phylum using diversity-driven genome sequencing.</title>
        <authorList>
            <person name="Shih P.M."/>
            <person name="Wu D."/>
            <person name="Latifi A."/>
            <person name="Axen S.D."/>
            <person name="Fewer D.P."/>
            <person name="Talla E."/>
            <person name="Calteau A."/>
            <person name="Cai F."/>
            <person name="Tandeau de Marsac N."/>
            <person name="Rippka R."/>
            <person name="Herdman M."/>
            <person name="Sivonen K."/>
            <person name="Coursin T."/>
            <person name="Laurent T."/>
            <person name="Goodwin L."/>
            <person name="Nolan M."/>
            <person name="Davenport K.W."/>
            <person name="Han C.S."/>
            <person name="Rubin E.M."/>
            <person name="Eisen J.A."/>
            <person name="Woyke T."/>
            <person name="Gugger M."/>
            <person name="Kerfeld C.A."/>
        </authorList>
    </citation>
    <scope>NUCLEOTIDE SEQUENCE [LARGE SCALE GENOMIC DNA]</scope>
    <source>
        <strain evidence="7">ATCC 29371 / PCC 7437</strain>
    </source>
</reference>
<feature type="transmembrane region" description="Helical" evidence="3">
    <location>
        <begin position="59"/>
        <end position="77"/>
    </location>
</feature>
<dbReference type="PANTHER" id="PTHR33619">
    <property type="entry name" value="POLYSACCHARIDE EXPORT PROTEIN GFCE-RELATED"/>
    <property type="match status" value="1"/>
</dbReference>
<dbReference type="Gene3D" id="3.10.560.10">
    <property type="entry name" value="Outer membrane lipoprotein wza domain like"/>
    <property type="match status" value="1"/>
</dbReference>
<dbReference type="eggNOG" id="COG1596">
    <property type="taxonomic scope" value="Bacteria"/>
</dbReference>
<evidence type="ECO:0000256" key="2">
    <source>
        <dbReference type="SAM" id="MobiDB-lite"/>
    </source>
</evidence>
<dbReference type="STRING" id="111780.Sta7437_3307"/>